<organism evidence="2 3">
    <name type="scientific">Knipowitschia caucasica</name>
    <name type="common">Caucasian dwarf goby</name>
    <name type="synonym">Pomatoschistus caucasicus</name>
    <dbReference type="NCBI Taxonomy" id="637954"/>
    <lineage>
        <taxon>Eukaryota</taxon>
        <taxon>Metazoa</taxon>
        <taxon>Chordata</taxon>
        <taxon>Craniata</taxon>
        <taxon>Vertebrata</taxon>
        <taxon>Euteleostomi</taxon>
        <taxon>Actinopterygii</taxon>
        <taxon>Neopterygii</taxon>
        <taxon>Teleostei</taxon>
        <taxon>Neoteleostei</taxon>
        <taxon>Acanthomorphata</taxon>
        <taxon>Gobiaria</taxon>
        <taxon>Gobiiformes</taxon>
        <taxon>Gobioidei</taxon>
        <taxon>Gobiidae</taxon>
        <taxon>Gobiinae</taxon>
        <taxon>Knipowitschia</taxon>
    </lineage>
</organism>
<dbReference type="EMBL" id="OZ035826">
    <property type="protein sequence ID" value="CAL1602920.1"/>
    <property type="molecule type" value="Genomic_DNA"/>
</dbReference>
<evidence type="ECO:0000256" key="1">
    <source>
        <dbReference type="SAM" id="MobiDB-lite"/>
    </source>
</evidence>
<accession>A0AAV2LP04</accession>
<keyword evidence="3" id="KW-1185">Reference proteome</keyword>
<proteinExistence type="predicted"/>
<feature type="region of interest" description="Disordered" evidence="1">
    <location>
        <begin position="1"/>
        <end position="41"/>
    </location>
</feature>
<name>A0AAV2LP04_KNICA</name>
<feature type="region of interest" description="Disordered" evidence="1">
    <location>
        <begin position="52"/>
        <end position="71"/>
    </location>
</feature>
<feature type="compositionally biased region" description="Basic and acidic residues" evidence="1">
    <location>
        <begin position="23"/>
        <end position="41"/>
    </location>
</feature>
<protein>
    <submittedName>
        <fullName evidence="2">Uncharacterized protein</fullName>
    </submittedName>
</protein>
<sequence>MPELEVHDGLWEKPGRSTQPDTLPHENGKASESNFHKESSCKLDDMRITEEDVALEPQGGPQNVVRQGAVW</sequence>
<gene>
    <name evidence="2" type="ORF">KC01_LOCUS30652</name>
</gene>
<evidence type="ECO:0000313" key="2">
    <source>
        <dbReference type="EMBL" id="CAL1602920.1"/>
    </source>
</evidence>
<reference evidence="2 3" key="1">
    <citation type="submission" date="2024-04" db="EMBL/GenBank/DDBJ databases">
        <authorList>
            <person name="Waldvogel A.-M."/>
            <person name="Schoenle A."/>
        </authorList>
    </citation>
    <scope>NUCLEOTIDE SEQUENCE [LARGE SCALE GENOMIC DNA]</scope>
</reference>
<feature type="compositionally biased region" description="Basic and acidic residues" evidence="1">
    <location>
        <begin position="1"/>
        <end position="15"/>
    </location>
</feature>
<evidence type="ECO:0000313" key="3">
    <source>
        <dbReference type="Proteomes" id="UP001497482"/>
    </source>
</evidence>
<dbReference type="AlphaFoldDB" id="A0AAV2LP04"/>
<dbReference type="Proteomes" id="UP001497482">
    <property type="component" value="Chromosome 4"/>
</dbReference>